<feature type="chain" id="PRO_5046977665" evidence="1">
    <location>
        <begin position="20"/>
        <end position="441"/>
    </location>
</feature>
<comment type="caution">
    <text evidence="2">The sequence shown here is derived from an EMBL/GenBank/DDBJ whole genome shotgun (WGS) entry which is preliminary data.</text>
</comment>
<dbReference type="InterPro" id="IPR032774">
    <property type="entry name" value="WG_beta_rep"/>
</dbReference>
<sequence length="441" mass="51056">MRKYNIVLILVIAFNTCLAQVQDVYHIKFNFKSDNITANSDREKSYLEVWTNEFYQTIMLQEDVEHHYLYNKQDSNSYIRLFHESKEYLRLDRNPDFDTIKIDFSTNEQKSIAGYKCKLAKIKFENPGDNSSVTCYIWYAKEIPKFFAPTFPYFKNLPGAVLSIEIEGEGMEAFEVVKTTKPTSFFDKPEDYSNMTAEEPEQDNYLGDGRYYYQDNSSELYGLMDTEQKIITPAIYTSIFEFNAGVAIVTNPEGKYAAIDTSGILVSPFKYDYLMYEPNGNQFIFVENSRYGLIKDNKIIIPAEYDALHFFNLGYTICAKDNKCGLIDTDNKLIVPIQYNNIVDYRADLFVVEENQKYSLYEIKTLKMVASNFDFIALPIQDELITVQKDGKYGFMDKKGKLIIPIQYSYASTFYEGVANVALQEDLEDMHTINTSGKKVE</sequence>
<gene>
    <name evidence="2" type="ORF">IPZ78_07925</name>
</gene>
<dbReference type="RefSeq" id="WP_225552474.1">
    <property type="nucleotide sequence ID" value="NZ_JADEYP010000012.1"/>
</dbReference>
<dbReference type="EMBL" id="JADEYP010000012">
    <property type="protein sequence ID" value="MCA5005079.1"/>
    <property type="molecule type" value="Genomic_DNA"/>
</dbReference>
<protein>
    <submittedName>
        <fullName evidence="2">WG repeat-containing protein</fullName>
    </submittedName>
</protein>
<dbReference type="Proteomes" id="UP001165302">
    <property type="component" value="Unassembled WGS sequence"/>
</dbReference>
<evidence type="ECO:0000313" key="3">
    <source>
        <dbReference type="Proteomes" id="UP001165302"/>
    </source>
</evidence>
<dbReference type="PANTHER" id="PTHR37841">
    <property type="entry name" value="GLR2918 PROTEIN"/>
    <property type="match status" value="1"/>
</dbReference>
<dbReference type="Pfam" id="PF14903">
    <property type="entry name" value="WG_beta_rep"/>
    <property type="match status" value="4"/>
</dbReference>
<organism evidence="2 3">
    <name type="scientific">Sphingobacterium bovistauri</name>
    <dbReference type="NCBI Taxonomy" id="2781959"/>
    <lineage>
        <taxon>Bacteria</taxon>
        <taxon>Pseudomonadati</taxon>
        <taxon>Bacteroidota</taxon>
        <taxon>Sphingobacteriia</taxon>
        <taxon>Sphingobacteriales</taxon>
        <taxon>Sphingobacteriaceae</taxon>
        <taxon>Sphingobacterium</taxon>
    </lineage>
</organism>
<keyword evidence="1" id="KW-0732">Signal</keyword>
<accession>A0ABS7Z802</accession>
<keyword evidence="3" id="KW-1185">Reference proteome</keyword>
<evidence type="ECO:0000256" key="1">
    <source>
        <dbReference type="SAM" id="SignalP"/>
    </source>
</evidence>
<proteinExistence type="predicted"/>
<name>A0ABS7Z802_9SPHI</name>
<feature type="signal peptide" evidence="1">
    <location>
        <begin position="1"/>
        <end position="19"/>
    </location>
</feature>
<evidence type="ECO:0000313" key="2">
    <source>
        <dbReference type="EMBL" id="MCA5005079.1"/>
    </source>
</evidence>
<dbReference type="PANTHER" id="PTHR37841:SF1">
    <property type="entry name" value="DUF3298 DOMAIN-CONTAINING PROTEIN"/>
    <property type="match status" value="1"/>
</dbReference>
<reference evidence="2" key="1">
    <citation type="submission" date="2020-10" db="EMBL/GenBank/DDBJ databases">
        <authorList>
            <person name="Lu T."/>
            <person name="Wang Q."/>
            <person name="Han X."/>
        </authorList>
    </citation>
    <scope>NUCLEOTIDE SEQUENCE</scope>
    <source>
        <strain evidence="2">WQ 366</strain>
    </source>
</reference>